<keyword evidence="5 8" id="KW-1133">Transmembrane helix</keyword>
<keyword evidence="4 8" id="KW-0812">Transmembrane</keyword>
<feature type="transmembrane region" description="Helical" evidence="8">
    <location>
        <begin position="176"/>
        <end position="199"/>
    </location>
</feature>
<organism evidence="10 11">
    <name type="scientific">Quercus suber</name>
    <name type="common">Cork oak</name>
    <dbReference type="NCBI Taxonomy" id="58331"/>
    <lineage>
        <taxon>Eukaryota</taxon>
        <taxon>Viridiplantae</taxon>
        <taxon>Streptophyta</taxon>
        <taxon>Embryophyta</taxon>
        <taxon>Tracheophyta</taxon>
        <taxon>Spermatophyta</taxon>
        <taxon>Magnoliopsida</taxon>
        <taxon>eudicotyledons</taxon>
        <taxon>Gunneridae</taxon>
        <taxon>Pentapetalae</taxon>
        <taxon>rosids</taxon>
        <taxon>fabids</taxon>
        <taxon>Fagales</taxon>
        <taxon>Fagaceae</taxon>
        <taxon>Quercus</taxon>
    </lineage>
</organism>
<dbReference type="GO" id="GO:0006874">
    <property type="term" value="P:intracellular calcium ion homeostasis"/>
    <property type="evidence" value="ECO:0007669"/>
    <property type="project" value="TreeGrafter"/>
</dbReference>
<evidence type="ECO:0000256" key="2">
    <source>
        <dbReference type="ARBA" id="ARBA00022448"/>
    </source>
</evidence>
<comment type="subcellular location">
    <subcellularLocation>
        <location evidence="1">Endomembrane system</location>
        <topology evidence="1">Multi-pass membrane protein</topology>
    </subcellularLocation>
</comment>
<dbReference type="PANTHER" id="PTHR31503:SF48">
    <property type="entry name" value="VACUOLAR CATION_PROTON EXCHANGER 2"/>
    <property type="match status" value="1"/>
</dbReference>
<evidence type="ECO:0000256" key="3">
    <source>
        <dbReference type="ARBA" id="ARBA00022449"/>
    </source>
</evidence>
<name>A0AAW0JJZ0_QUESU</name>
<dbReference type="GO" id="GO:0015369">
    <property type="term" value="F:calcium:proton antiporter activity"/>
    <property type="evidence" value="ECO:0007669"/>
    <property type="project" value="TreeGrafter"/>
</dbReference>
<proteinExistence type="predicted"/>
<comment type="caution">
    <text evidence="10">The sequence shown here is derived from an EMBL/GenBank/DDBJ whole genome shotgun (WGS) entry which is preliminary data.</text>
</comment>
<dbReference type="InterPro" id="IPR004837">
    <property type="entry name" value="NaCa_Exmemb"/>
</dbReference>
<evidence type="ECO:0000256" key="8">
    <source>
        <dbReference type="SAM" id="Phobius"/>
    </source>
</evidence>
<feature type="domain" description="Sodium/calcium exchanger membrane region" evidence="9">
    <location>
        <begin position="68"/>
        <end position="113"/>
    </location>
</feature>
<sequence>MLEFGISLTLSSNRANTIQGTSYPNALLSKLGKPQATHKKQHKENYQKVNGTNCWLEFTKKLIIEYEITFGGLLNATFGNATELIISIYALKSGLIRVVQLSLLGSILSNFEFEIAFGGLLNATFGNATELIISIYALKSRLIHVIQLSLLGSILSNLLLGCAIFCGGLFCQKEQQFQKVCACVCMHMYILICPVSFMLKLVEVVCRKLL</sequence>
<evidence type="ECO:0000256" key="5">
    <source>
        <dbReference type="ARBA" id="ARBA00022989"/>
    </source>
</evidence>
<gene>
    <name evidence="10" type="primary">CAX5_3</name>
    <name evidence="10" type="ORF">CFP56_032174</name>
</gene>
<evidence type="ECO:0000256" key="6">
    <source>
        <dbReference type="ARBA" id="ARBA00023065"/>
    </source>
</evidence>
<evidence type="ECO:0000313" key="10">
    <source>
        <dbReference type="EMBL" id="KAK7826431.1"/>
    </source>
</evidence>
<keyword evidence="7 8" id="KW-0472">Membrane</keyword>
<dbReference type="Gene3D" id="1.20.1420.30">
    <property type="entry name" value="NCX, central ion-binding region"/>
    <property type="match status" value="1"/>
</dbReference>
<keyword evidence="11" id="KW-1185">Reference proteome</keyword>
<reference evidence="10 11" key="1">
    <citation type="journal article" date="2018" name="Sci. Data">
        <title>The draft genome sequence of cork oak.</title>
        <authorList>
            <person name="Ramos A.M."/>
            <person name="Usie A."/>
            <person name="Barbosa P."/>
            <person name="Barros P.M."/>
            <person name="Capote T."/>
            <person name="Chaves I."/>
            <person name="Simoes F."/>
            <person name="Abreu I."/>
            <person name="Carrasquinho I."/>
            <person name="Faro C."/>
            <person name="Guimaraes J.B."/>
            <person name="Mendonca D."/>
            <person name="Nobrega F."/>
            <person name="Rodrigues L."/>
            <person name="Saibo N.J.M."/>
            <person name="Varela M.C."/>
            <person name="Egas C."/>
            <person name="Matos J."/>
            <person name="Miguel C.M."/>
            <person name="Oliveira M.M."/>
            <person name="Ricardo C.P."/>
            <person name="Goncalves S."/>
        </authorList>
    </citation>
    <scope>NUCLEOTIDE SEQUENCE [LARGE SCALE GENOMIC DNA]</scope>
    <source>
        <strain evidence="11">cv. HL8</strain>
    </source>
</reference>
<dbReference type="PANTHER" id="PTHR31503">
    <property type="entry name" value="VACUOLAR CALCIUM ION TRANSPORTER"/>
    <property type="match status" value="1"/>
</dbReference>
<evidence type="ECO:0000256" key="7">
    <source>
        <dbReference type="ARBA" id="ARBA00023136"/>
    </source>
</evidence>
<keyword evidence="3" id="KW-0050">Antiport</keyword>
<dbReference type="InterPro" id="IPR004713">
    <property type="entry name" value="CaH_exchang"/>
</dbReference>
<evidence type="ECO:0000259" key="9">
    <source>
        <dbReference type="Pfam" id="PF01699"/>
    </source>
</evidence>
<evidence type="ECO:0000256" key="1">
    <source>
        <dbReference type="ARBA" id="ARBA00004127"/>
    </source>
</evidence>
<dbReference type="InterPro" id="IPR044880">
    <property type="entry name" value="NCX_ion-bd_dom_sf"/>
</dbReference>
<keyword evidence="6" id="KW-0406">Ion transport</keyword>
<feature type="domain" description="Sodium/calcium exchanger membrane region" evidence="9">
    <location>
        <begin position="117"/>
        <end position="199"/>
    </location>
</feature>
<dbReference type="Pfam" id="PF01699">
    <property type="entry name" value="Na_Ca_ex"/>
    <property type="match status" value="2"/>
</dbReference>
<keyword evidence="2" id="KW-0813">Transport</keyword>
<dbReference type="GO" id="GO:0012505">
    <property type="term" value="C:endomembrane system"/>
    <property type="evidence" value="ECO:0007669"/>
    <property type="project" value="UniProtKB-SubCell"/>
</dbReference>
<accession>A0AAW0JJZ0</accession>
<feature type="transmembrane region" description="Helical" evidence="8">
    <location>
        <begin position="150"/>
        <end position="170"/>
    </location>
</feature>
<evidence type="ECO:0000313" key="11">
    <source>
        <dbReference type="Proteomes" id="UP000237347"/>
    </source>
</evidence>
<evidence type="ECO:0000256" key="4">
    <source>
        <dbReference type="ARBA" id="ARBA00022692"/>
    </source>
</evidence>
<protein>
    <submittedName>
        <fullName evidence="10">Vacuolar cation/proton exchanger 5</fullName>
    </submittedName>
</protein>
<dbReference type="GO" id="GO:0009705">
    <property type="term" value="C:plant-type vacuole membrane"/>
    <property type="evidence" value="ECO:0007669"/>
    <property type="project" value="TreeGrafter"/>
</dbReference>
<dbReference type="AlphaFoldDB" id="A0AAW0JJZ0"/>
<dbReference type="Proteomes" id="UP000237347">
    <property type="component" value="Unassembled WGS sequence"/>
</dbReference>
<dbReference type="EMBL" id="PKMF04000546">
    <property type="protein sequence ID" value="KAK7826431.1"/>
    <property type="molecule type" value="Genomic_DNA"/>
</dbReference>